<dbReference type="OrthoDB" id="9033039at2"/>
<dbReference type="STRING" id="326424.FRAAL0406"/>
<dbReference type="Proteomes" id="UP000000657">
    <property type="component" value="Chromosome"/>
</dbReference>
<dbReference type="SUPFAM" id="SSF47598">
    <property type="entry name" value="Ribbon-helix-helix"/>
    <property type="match status" value="1"/>
</dbReference>
<keyword evidence="2" id="KW-1185">Reference proteome</keyword>
<evidence type="ECO:0000313" key="1">
    <source>
        <dbReference type="EMBL" id="CAJ59081.1"/>
    </source>
</evidence>
<dbReference type="eggNOG" id="ENOG503313H">
    <property type="taxonomic scope" value="Bacteria"/>
</dbReference>
<dbReference type="GO" id="GO:0006355">
    <property type="term" value="P:regulation of DNA-templated transcription"/>
    <property type="evidence" value="ECO:0007669"/>
    <property type="project" value="InterPro"/>
</dbReference>
<organism evidence="1 2">
    <name type="scientific">Frankia alni (strain DSM 45986 / CECT 9034 / ACN14a)</name>
    <dbReference type="NCBI Taxonomy" id="326424"/>
    <lineage>
        <taxon>Bacteria</taxon>
        <taxon>Bacillati</taxon>
        <taxon>Actinomycetota</taxon>
        <taxon>Actinomycetes</taxon>
        <taxon>Frankiales</taxon>
        <taxon>Frankiaceae</taxon>
        <taxon>Frankia</taxon>
    </lineage>
</organism>
<dbReference type="CDD" id="cd21631">
    <property type="entry name" value="RHH_CopG_NikR-like"/>
    <property type="match status" value="1"/>
</dbReference>
<evidence type="ECO:0000313" key="2">
    <source>
        <dbReference type="Proteomes" id="UP000000657"/>
    </source>
</evidence>
<sequence>MGDEDVKQFNVYLPIGLIKRVKHRAIESELSLSALVADALRTYLDVRDGLDARDDHDHLRDERGQASGKGI</sequence>
<dbReference type="EMBL" id="CT573213">
    <property type="protein sequence ID" value="CAJ59081.1"/>
    <property type="molecule type" value="Genomic_DNA"/>
</dbReference>
<dbReference type="HOGENOM" id="CLU_2734129_0_0_11"/>
<dbReference type="InterPro" id="IPR010985">
    <property type="entry name" value="Ribbon_hlx_hlx"/>
</dbReference>
<dbReference type="AlphaFoldDB" id="Q0RTL7"/>
<gene>
    <name evidence="1" type="ordered locus">FRAAL0406</name>
</gene>
<name>Q0RTL7_FRAAA</name>
<protein>
    <submittedName>
        <fullName evidence="1">Uncharacterized protein</fullName>
    </submittedName>
</protein>
<dbReference type="KEGG" id="fal:FRAAL0406"/>
<accession>Q0RTL7</accession>
<dbReference type="RefSeq" id="WP_011601662.1">
    <property type="nucleotide sequence ID" value="NC_008278.1"/>
</dbReference>
<reference evidence="1 2" key="1">
    <citation type="journal article" date="2007" name="Genome Res.">
        <title>Genome characteristics of facultatively symbiotic Frankia sp. strains reflect host range and host plant biogeography.</title>
        <authorList>
            <person name="Normand P."/>
            <person name="Lapierre P."/>
            <person name="Tisa L.S."/>
            <person name="Gogarten J.P."/>
            <person name="Alloisio N."/>
            <person name="Bagnarol E."/>
            <person name="Bassi C.A."/>
            <person name="Berry A.M."/>
            <person name="Bickhart D.M."/>
            <person name="Choisne N."/>
            <person name="Couloux A."/>
            <person name="Cournoyer B."/>
            <person name="Cruveiller S."/>
            <person name="Daubin V."/>
            <person name="Demange N."/>
            <person name="Francino M.P."/>
            <person name="Goltsman E."/>
            <person name="Huang Y."/>
            <person name="Kopp O.R."/>
            <person name="Labarre L."/>
            <person name="Lapidus A."/>
            <person name="Lavire C."/>
            <person name="Marechal J."/>
            <person name="Martinez M."/>
            <person name="Mastronunzio J.E."/>
            <person name="Mullin B.C."/>
            <person name="Niemann J."/>
            <person name="Pujic P."/>
            <person name="Rawnsley T."/>
            <person name="Rouy Z."/>
            <person name="Schenowitz C."/>
            <person name="Sellstedt A."/>
            <person name="Tavares F."/>
            <person name="Tomkins J.P."/>
            <person name="Vallenet D."/>
            <person name="Valverde C."/>
            <person name="Wall L.G."/>
            <person name="Wang Y."/>
            <person name="Medigue C."/>
            <person name="Benson D.R."/>
        </authorList>
    </citation>
    <scope>NUCLEOTIDE SEQUENCE [LARGE SCALE GENOMIC DNA]</scope>
    <source>
        <strain evidence="2">DSM 45986 / CECT 9034 / ACN14a</strain>
    </source>
</reference>
<proteinExistence type="predicted"/>